<reference evidence="1 2" key="2">
    <citation type="submission" date="2008-11" db="EMBL/GenBank/DDBJ databases">
        <authorList>
            <person name="Fulton L."/>
            <person name="Clifton S."/>
            <person name="Fulton B."/>
            <person name="Xu J."/>
            <person name="Minx P."/>
            <person name="Pepin K.H."/>
            <person name="Johnson M."/>
            <person name="Bhonagiri V."/>
            <person name="Nash W.E."/>
            <person name="Mardis E.R."/>
            <person name="Wilson R.K."/>
        </authorList>
    </citation>
    <scope>NUCLEOTIDE SEQUENCE [LARGE SCALE GENOMIC DNA]</scope>
    <source>
        <strain evidence="1 2">ATCC 43243</strain>
    </source>
</reference>
<dbReference type="Pfam" id="PF11756">
    <property type="entry name" value="YgbA_NO"/>
    <property type="match status" value="1"/>
</dbReference>
<evidence type="ECO:0000313" key="2">
    <source>
        <dbReference type="Proteomes" id="UP000003136"/>
    </source>
</evidence>
<dbReference type="AlphaFoldDB" id="B7AQX3"/>
<name>B7AQX3_9FIRM</name>
<dbReference type="STRING" id="483218.BACPEC_01082"/>
<protein>
    <recommendedName>
        <fullName evidence="3">Nitrous oxide-stimulated promoter</fullName>
    </recommendedName>
</protein>
<dbReference type="InterPro" id="IPR020483">
    <property type="entry name" value="Uncharacterised_YgbA"/>
</dbReference>
<keyword evidence="2" id="KW-1185">Reference proteome</keyword>
<evidence type="ECO:0008006" key="3">
    <source>
        <dbReference type="Google" id="ProtNLM"/>
    </source>
</evidence>
<organism evidence="1 2">
    <name type="scientific">[Bacteroides] pectinophilus ATCC 43243</name>
    <dbReference type="NCBI Taxonomy" id="483218"/>
    <lineage>
        <taxon>Bacteria</taxon>
        <taxon>Bacillati</taxon>
        <taxon>Bacillota</taxon>
        <taxon>Clostridia</taxon>
        <taxon>Eubacteriales</taxon>
    </lineage>
</organism>
<dbReference type="NCBIfam" id="NF007714">
    <property type="entry name" value="PRK10410.1-2"/>
    <property type="match status" value="1"/>
</dbReference>
<dbReference type="HOGENOM" id="CLU_138593_0_0_9"/>
<sequence>MNYKTEKKRLREQKVVGQMIALYCRKNHNTDYGMKNGASHDMSHNTDGIGGKLCDECSALYEYAAQRSRMCPFMEKKTFCSNCTVHCYKPEMRERIKKVMKFSGPRMLLYHPFMAVWHVVSSRLEKKKDKKGKT</sequence>
<dbReference type="EMBL" id="ABVQ01000035">
    <property type="protein sequence ID" value="EEC58095.1"/>
    <property type="molecule type" value="Genomic_DNA"/>
</dbReference>
<dbReference type="Proteomes" id="UP000003136">
    <property type="component" value="Unassembled WGS sequence"/>
</dbReference>
<reference evidence="1 2" key="1">
    <citation type="submission" date="2008-11" db="EMBL/GenBank/DDBJ databases">
        <title>Draft genome sequence of Bacteroides pectinophilus (ATCC 43243).</title>
        <authorList>
            <person name="Sudarsanam P."/>
            <person name="Ley R."/>
            <person name="Guruge J."/>
            <person name="Turnbaugh P.J."/>
            <person name="Mahowald M."/>
            <person name="Liep D."/>
            <person name="Gordon J."/>
        </authorList>
    </citation>
    <scope>NUCLEOTIDE SEQUENCE [LARGE SCALE GENOMIC DNA]</scope>
    <source>
        <strain evidence="1 2">ATCC 43243</strain>
    </source>
</reference>
<dbReference type="eggNOG" id="ENOG5032ZJK">
    <property type="taxonomic scope" value="Bacteria"/>
</dbReference>
<proteinExistence type="predicted"/>
<evidence type="ECO:0000313" key="1">
    <source>
        <dbReference type="EMBL" id="EEC58095.1"/>
    </source>
</evidence>
<comment type="caution">
    <text evidence="1">The sequence shown here is derived from an EMBL/GenBank/DDBJ whole genome shotgun (WGS) entry which is preliminary data.</text>
</comment>
<accession>B7AQX3</accession>
<gene>
    <name evidence="1" type="ORF">BACPEC_01082</name>
</gene>